<gene>
    <name evidence="2" type="ORF">SBAD_LOCUS9449</name>
</gene>
<evidence type="ECO:0000259" key="1">
    <source>
        <dbReference type="Pfam" id="PF19280"/>
    </source>
</evidence>
<dbReference type="SUPFAM" id="SSF111331">
    <property type="entry name" value="NAD kinase/diacylglycerol kinase-like"/>
    <property type="match status" value="1"/>
</dbReference>
<dbReference type="InterPro" id="IPR045363">
    <property type="entry name" value="CERK_C"/>
</dbReference>
<dbReference type="Pfam" id="PF19280">
    <property type="entry name" value="CERK_C"/>
    <property type="match status" value="1"/>
</dbReference>
<evidence type="ECO:0000313" key="4">
    <source>
        <dbReference type="WBParaSite" id="SBAD_0000979301-mRNA-1"/>
    </source>
</evidence>
<sequence>MKTPADLWNLQDFGNPVVDIGHVATLIVLIVYTSPRDDSAKSVKTLLSHSVYRGKVRFIRANRGHTDTCCQVGCRICRRVSDKDEDVAARVAARVAAMPNDVSEAQDEMTKLLNHQLKMVTGDFLHIAGVITPSMCSVAPHGFSPTCHLGDGVMHLLLVPGISRRQNASLLLRMITGDRTVCTTPYVQLYRSTEFSFTPQCQATVGDSDLQEPPPTTAACFGTWNVDGEIMPQKNLTTYFK</sequence>
<reference evidence="2 3" key="2">
    <citation type="submission" date="2018-11" db="EMBL/GenBank/DDBJ databases">
        <authorList>
            <consortium name="Pathogen Informatics"/>
        </authorList>
    </citation>
    <scope>NUCLEOTIDE SEQUENCE [LARGE SCALE GENOMIC DNA]</scope>
</reference>
<dbReference type="InterPro" id="IPR016064">
    <property type="entry name" value="NAD/diacylglycerol_kinase_sf"/>
</dbReference>
<dbReference type="PANTHER" id="PTHR12358">
    <property type="entry name" value="SPHINGOSINE KINASE"/>
    <property type="match status" value="1"/>
</dbReference>
<evidence type="ECO:0000313" key="3">
    <source>
        <dbReference type="Proteomes" id="UP000270296"/>
    </source>
</evidence>
<dbReference type="GO" id="GO:0016020">
    <property type="term" value="C:membrane"/>
    <property type="evidence" value="ECO:0007669"/>
    <property type="project" value="GOC"/>
</dbReference>
<dbReference type="InterPro" id="IPR050187">
    <property type="entry name" value="Lipid_Phosphate_FormReg"/>
</dbReference>
<dbReference type="AlphaFoldDB" id="A0A183J0Q1"/>
<dbReference type="WBParaSite" id="SBAD_0000979301-mRNA-1">
    <property type="protein sequence ID" value="SBAD_0000979301-mRNA-1"/>
    <property type="gene ID" value="SBAD_0000979301"/>
</dbReference>
<reference evidence="4" key="1">
    <citation type="submission" date="2016-06" db="UniProtKB">
        <authorList>
            <consortium name="WormBaseParasite"/>
        </authorList>
    </citation>
    <scope>IDENTIFICATION</scope>
</reference>
<dbReference type="Gene3D" id="2.60.200.40">
    <property type="match status" value="1"/>
</dbReference>
<dbReference type="EMBL" id="UZAM01012732">
    <property type="protein sequence ID" value="VDP23224.1"/>
    <property type="molecule type" value="Genomic_DNA"/>
</dbReference>
<dbReference type="GO" id="GO:0001729">
    <property type="term" value="F:ceramide kinase activity"/>
    <property type="evidence" value="ECO:0007669"/>
    <property type="project" value="TreeGrafter"/>
</dbReference>
<feature type="domain" description="Ceramide kinase C-terminal" evidence="1">
    <location>
        <begin position="85"/>
        <end position="232"/>
    </location>
</feature>
<accession>A0A183J0Q1</accession>
<dbReference type="Proteomes" id="UP000270296">
    <property type="component" value="Unassembled WGS sequence"/>
</dbReference>
<dbReference type="OrthoDB" id="530923at2759"/>
<dbReference type="PANTHER" id="PTHR12358:SF111">
    <property type="entry name" value="CERAMIDE KINASE, ISOFORM A"/>
    <property type="match status" value="1"/>
</dbReference>
<dbReference type="GO" id="GO:0006672">
    <property type="term" value="P:ceramide metabolic process"/>
    <property type="evidence" value="ECO:0007669"/>
    <property type="project" value="TreeGrafter"/>
</dbReference>
<evidence type="ECO:0000313" key="2">
    <source>
        <dbReference type="EMBL" id="VDP23224.1"/>
    </source>
</evidence>
<keyword evidence="3" id="KW-1185">Reference proteome</keyword>
<proteinExistence type="predicted"/>
<organism evidence="4">
    <name type="scientific">Soboliphyme baturini</name>
    <dbReference type="NCBI Taxonomy" id="241478"/>
    <lineage>
        <taxon>Eukaryota</taxon>
        <taxon>Metazoa</taxon>
        <taxon>Ecdysozoa</taxon>
        <taxon>Nematoda</taxon>
        <taxon>Enoplea</taxon>
        <taxon>Dorylaimia</taxon>
        <taxon>Dioctophymatida</taxon>
        <taxon>Dioctophymatoidea</taxon>
        <taxon>Soboliphymatidae</taxon>
        <taxon>Soboliphyme</taxon>
    </lineage>
</organism>
<name>A0A183J0Q1_9BILA</name>
<protein>
    <submittedName>
        <fullName evidence="4">CERK_C domain-containing protein</fullName>
    </submittedName>
</protein>